<dbReference type="STRING" id="1835702.A0A1F5LSC4"/>
<dbReference type="PANTHER" id="PTHR46179:SF24">
    <property type="entry name" value="C2H2-TYPE DOMAIN-CONTAINING PROTEIN"/>
    <property type="match status" value="1"/>
</dbReference>
<dbReference type="InterPro" id="IPR051061">
    <property type="entry name" value="Zinc_finger_trans_reg"/>
</dbReference>
<keyword evidence="1" id="KW-0863">Zinc-finger</keyword>
<keyword evidence="5" id="KW-1185">Reference proteome</keyword>
<dbReference type="PANTHER" id="PTHR46179">
    <property type="entry name" value="ZINC FINGER PROTEIN"/>
    <property type="match status" value="1"/>
</dbReference>
<dbReference type="Proteomes" id="UP000177622">
    <property type="component" value="Unassembled WGS sequence"/>
</dbReference>
<dbReference type="RefSeq" id="XP_022491541.1">
    <property type="nucleotide sequence ID" value="XM_022628828.1"/>
</dbReference>
<dbReference type="Gene3D" id="3.30.160.60">
    <property type="entry name" value="Classic Zinc Finger"/>
    <property type="match status" value="1"/>
</dbReference>
<dbReference type="EMBL" id="LXJU01000003">
    <property type="protein sequence ID" value="OGE56113.1"/>
    <property type="molecule type" value="Genomic_DNA"/>
</dbReference>
<dbReference type="GeneID" id="34573562"/>
<dbReference type="Pfam" id="PF26177">
    <property type="entry name" value="zf_C2H2_17_1st"/>
    <property type="match status" value="1"/>
</dbReference>
<feature type="region of interest" description="Disordered" evidence="2">
    <location>
        <begin position="1"/>
        <end position="42"/>
    </location>
</feature>
<evidence type="ECO:0000256" key="1">
    <source>
        <dbReference type="PROSITE-ProRule" id="PRU00042"/>
    </source>
</evidence>
<evidence type="ECO:0000256" key="2">
    <source>
        <dbReference type="SAM" id="MobiDB-lite"/>
    </source>
</evidence>
<dbReference type="GO" id="GO:0005634">
    <property type="term" value="C:nucleus"/>
    <property type="evidence" value="ECO:0007669"/>
    <property type="project" value="TreeGrafter"/>
</dbReference>
<keyword evidence="1" id="KW-0862">Zinc</keyword>
<dbReference type="InterPro" id="IPR059095">
    <property type="entry name" value="Znf_C2H2_17_2nd"/>
</dbReference>
<dbReference type="InterPro" id="IPR059009">
    <property type="entry name" value="Znf_C2H2_17_1st"/>
</dbReference>
<name>A0A1F5LSC4_PENAI</name>
<dbReference type="OrthoDB" id="5305647at2759"/>
<dbReference type="InterPro" id="IPR013087">
    <property type="entry name" value="Znf_C2H2_type"/>
</dbReference>
<dbReference type="SMART" id="SM00355">
    <property type="entry name" value="ZnF_C2H2"/>
    <property type="match status" value="3"/>
</dbReference>
<accession>A0A1F5LSC4</accession>
<feature type="region of interest" description="Disordered" evidence="2">
    <location>
        <begin position="269"/>
        <end position="301"/>
    </location>
</feature>
<evidence type="ECO:0000259" key="3">
    <source>
        <dbReference type="PROSITE" id="PS50157"/>
    </source>
</evidence>
<sequence>MGDGSDYPSPRSEGPNGALAASILASASEQSPPSARMSTHHRSNDYAIAKVHNEGGMSYLDATRPRLSVRRARDPPKNSEGQIFCDHLDCQAAPPTFRRPCEWNKHMDKHDRPYKCYEPNCDKIQGFTYSGGLLRHQREVHKKNTDAKKALMCPYNDCNRSTGNGFTRQENLREHLRRRHMHSDENAPLVVDMPWDRATELEGVEGVEGVRAPSLPVTGMKRRHDSHDGNLPETDENGTDLHHEVKRLRREVEEKDRRLEELERIVAGLQQAIPQQPPTEPDLQPLSQPLSQPTPQAAPPV</sequence>
<dbReference type="Pfam" id="PF26176">
    <property type="entry name" value="zf_C2H2_17_2"/>
    <property type="match status" value="1"/>
</dbReference>
<evidence type="ECO:0000313" key="5">
    <source>
        <dbReference type="Proteomes" id="UP000177622"/>
    </source>
</evidence>
<feature type="region of interest" description="Disordered" evidence="2">
    <location>
        <begin position="217"/>
        <end position="243"/>
    </location>
</feature>
<organism evidence="4 5">
    <name type="scientific">Penicillium arizonense</name>
    <dbReference type="NCBI Taxonomy" id="1835702"/>
    <lineage>
        <taxon>Eukaryota</taxon>
        <taxon>Fungi</taxon>
        <taxon>Dikarya</taxon>
        <taxon>Ascomycota</taxon>
        <taxon>Pezizomycotina</taxon>
        <taxon>Eurotiomycetes</taxon>
        <taxon>Eurotiomycetidae</taxon>
        <taxon>Eurotiales</taxon>
        <taxon>Aspergillaceae</taxon>
        <taxon>Penicillium</taxon>
    </lineage>
</organism>
<reference evidence="4 5" key="1">
    <citation type="journal article" date="2016" name="Sci. Rep.">
        <title>Penicillium arizonense, a new, genome sequenced fungal species, reveals a high chemical diversity in secreted metabolites.</title>
        <authorList>
            <person name="Grijseels S."/>
            <person name="Nielsen J.C."/>
            <person name="Randelovic M."/>
            <person name="Nielsen J."/>
            <person name="Nielsen K.F."/>
            <person name="Workman M."/>
            <person name="Frisvad J.C."/>
        </authorList>
    </citation>
    <scope>NUCLEOTIDE SEQUENCE [LARGE SCALE GENOMIC DNA]</scope>
    <source>
        <strain evidence="4 5">CBS 141311</strain>
    </source>
</reference>
<proteinExistence type="predicted"/>
<keyword evidence="1" id="KW-0479">Metal-binding</keyword>
<dbReference type="GO" id="GO:0006357">
    <property type="term" value="P:regulation of transcription by RNA polymerase II"/>
    <property type="evidence" value="ECO:0007669"/>
    <property type="project" value="TreeGrafter"/>
</dbReference>
<feature type="compositionally biased region" description="Low complexity" evidence="2">
    <location>
        <begin position="18"/>
        <end position="28"/>
    </location>
</feature>
<comment type="caution">
    <text evidence="4">The sequence shown here is derived from an EMBL/GenBank/DDBJ whole genome shotgun (WGS) entry which is preliminary data.</text>
</comment>
<dbReference type="AlphaFoldDB" id="A0A1F5LSC4"/>
<feature type="domain" description="C2H2-type" evidence="3">
    <location>
        <begin position="156"/>
        <end position="187"/>
    </location>
</feature>
<dbReference type="GO" id="GO:0008270">
    <property type="term" value="F:zinc ion binding"/>
    <property type="evidence" value="ECO:0007669"/>
    <property type="project" value="UniProtKB-KW"/>
</dbReference>
<gene>
    <name evidence="4" type="ORF">PENARI_c003G11950</name>
</gene>
<feature type="compositionally biased region" description="Low complexity" evidence="2">
    <location>
        <begin position="281"/>
        <end position="295"/>
    </location>
</feature>
<dbReference type="PROSITE" id="PS50157">
    <property type="entry name" value="ZINC_FINGER_C2H2_2"/>
    <property type="match status" value="1"/>
</dbReference>
<evidence type="ECO:0000313" key="4">
    <source>
        <dbReference type="EMBL" id="OGE56113.1"/>
    </source>
</evidence>
<protein>
    <recommendedName>
        <fullName evidence="3">C2H2-type domain-containing protein</fullName>
    </recommendedName>
</protein>